<gene>
    <name evidence="6" type="ORF">ElyMa_006081100</name>
</gene>
<reference evidence="6 7" key="1">
    <citation type="journal article" date="2021" name="Elife">
        <title>Chloroplast acquisition without the gene transfer in kleptoplastic sea slugs, Plakobranchus ocellatus.</title>
        <authorList>
            <person name="Maeda T."/>
            <person name="Takahashi S."/>
            <person name="Yoshida T."/>
            <person name="Shimamura S."/>
            <person name="Takaki Y."/>
            <person name="Nagai Y."/>
            <person name="Toyoda A."/>
            <person name="Suzuki Y."/>
            <person name="Arimoto A."/>
            <person name="Ishii H."/>
            <person name="Satoh N."/>
            <person name="Nishiyama T."/>
            <person name="Hasebe M."/>
            <person name="Maruyama T."/>
            <person name="Minagawa J."/>
            <person name="Obokata J."/>
            <person name="Shigenobu S."/>
        </authorList>
    </citation>
    <scope>NUCLEOTIDE SEQUENCE [LARGE SCALE GENOMIC DNA]</scope>
</reference>
<protein>
    <submittedName>
        <fullName evidence="6">Small subunit processome component 20 homolog</fullName>
    </submittedName>
</protein>
<feature type="compositionally biased region" description="Acidic residues" evidence="2">
    <location>
        <begin position="1688"/>
        <end position="1714"/>
    </location>
</feature>
<dbReference type="PANTHER" id="PTHR17695:SF11">
    <property type="entry name" value="SMALL SUBUNIT PROCESSOME COMPONENT 20 HOMOLOG"/>
    <property type="match status" value="1"/>
</dbReference>
<feature type="compositionally biased region" description="Acidic residues" evidence="2">
    <location>
        <begin position="822"/>
        <end position="846"/>
    </location>
</feature>
<dbReference type="InterPro" id="IPR052575">
    <property type="entry name" value="SSU_processome_comp_20"/>
</dbReference>
<evidence type="ECO:0000259" key="4">
    <source>
        <dbReference type="Pfam" id="PF20416"/>
    </source>
</evidence>
<dbReference type="Pfam" id="PF23099">
    <property type="entry name" value="UTP20_C"/>
    <property type="match status" value="1"/>
</dbReference>
<feature type="compositionally biased region" description="Basic and acidic residues" evidence="2">
    <location>
        <begin position="801"/>
        <end position="813"/>
    </location>
</feature>
<dbReference type="GO" id="GO:0030686">
    <property type="term" value="C:90S preribosome"/>
    <property type="evidence" value="ECO:0007669"/>
    <property type="project" value="TreeGrafter"/>
</dbReference>
<keyword evidence="7" id="KW-1185">Reference proteome</keyword>
<feature type="domain" description="U3 small nucleolar RNA-associated protein 20" evidence="4">
    <location>
        <begin position="1785"/>
        <end position="2001"/>
    </location>
</feature>
<comment type="caution">
    <text evidence="6">The sequence shown here is derived from an EMBL/GenBank/DDBJ whole genome shotgun (WGS) entry which is preliminary data.</text>
</comment>
<evidence type="ECO:0000256" key="1">
    <source>
        <dbReference type="SAM" id="Coils"/>
    </source>
</evidence>
<dbReference type="Proteomes" id="UP000762676">
    <property type="component" value="Unassembled WGS sequence"/>
</dbReference>
<organism evidence="6 7">
    <name type="scientific">Elysia marginata</name>
    <dbReference type="NCBI Taxonomy" id="1093978"/>
    <lineage>
        <taxon>Eukaryota</taxon>
        <taxon>Metazoa</taxon>
        <taxon>Spiralia</taxon>
        <taxon>Lophotrochozoa</taxon>
        <taxon>Mollusca</taxon>
        <taxon>Gastropoda</taxon>
        <taxon>Heterobranchia</taxon>
        <taxon>Euthyneura</taxon>
        <taxon>Panpulmonata</taxon>
        <taxon>Sacoglossa</taxon>
        <taxon>Placobranchoidea</taxon>
        <taxon>Plakobranchidae</taxon>
        <taxon>Elysia</taxon>
    </lineage>
</organism>
<dbReference type="InterPro" id="IPR011430">
    <property type="entry name" value="UTP20_N"/>
</dbReference>
<name>A0AAV4GPX8_9GAST</name>
<feature type="coiled-coil region" evidence="1">
    <location>
        <begin position="693"/>
        <end position="720"/>
    </location>
</feature>
<feature type="region of interest" description="Disordered" evidence="2">
    <location>
        <begin position="1661"/>
        <end position="1714"/>
    </location>
</feature>
<dbReference type="SUPFAM" id="SSF48371">
    <property type="entry name" value="ARM repeat"/>
    <property type="match status" value="3"/>
</dbReference>
<dbReference type="GO" id="GO:0032040">
    <property type="term" value="C:small-subunit processome"/>
    <property type="evidence" value="ECO:0007669"/>
    <property type="project" value="TreeGrafter"/>
</dbReference>
<evidence type="ECO:0000256" key="2">
    <source>
        <dbReference type="SAM" id="MobiDB-lite"/>
    </source>
</evidence>
<dbReference type="Pfam" id="PF20416">
    <property type="entry name" value="UTP20"/>
    <property type="match status" value="1"/>
</dbReference>
<feature type="region of interest" description="Disordered" evidence="2">
    <location>
        <begin position="2698"/>
        <end position="2742"/>
    </location>
</feature>
<dbReference type="Gene3D" id="1.25.10.10">
    <property type="entry name" value="Leucine-rich Repeat Variant"/>
    <property type="match status" value="4"/>
</dbReference>
<feature type="region of interest" description="Disordered" evidence="2">
    <location>
        <begin position="790"/>
        <end position="846"/>
    </location>
</feature>
<dbReference type="InterPro" id="IPR046523">
    <property type="entry name" value="UTP20_dom"/>
</dbReference>
<proteinExistence type="predicted"/>
<feature type="compositionally biased region" description="Low complexity" evidence="2">
    <location>
        <begin position="2486"/>
        <end position="2495"/>
    </location>
</feature>
<evidence type="ECO:0000313" key="7">
    <source>
        <dbReference type="Proteomes" id="UP000762676"/>
    </source>
</evidence>
<feature type="domain" description="U3 small nucleolar RNA-associated protein 20 N-terminal" evidence="3">
    <location>
        <begin position="866"/>
        <end position="1494"/>
    </location>
</feature>
<feature type="compositionally biased region" description="Basic residues" evidence="2">
    <location>
        <begin position="2700"/>
        <end position="2730"/>
    </location>
</feature>
<feature type="domain" description="U3 small nucleolar RNA-associated protein 20 C-terminal" evidence="5">
    <location>
        <begin position="2360"/>
        <end position="2718"/>
    </location>
</feature>
<sequence>MGKSSKHKAENVHHFLSFSERISNVNIDVIHRIRRIDDETEGTYFGEALAKWTELDLTDHFCNFRKEISGQVQTYEQLVHHKDEIFSSLKQHLSLKESMATTALLELLVQLAKDLQQDFVPHFQDFFKLLTQLLTTRARDADVKKQDELFNFLFGMLKASPELTDGIGLLLFEMVKGVKNHFHTVSEQVFPLLLQKLGPWHPSGKKQSALPRQQVEQAVSVCLQECAEHIDRENSRRLWEIVLDCINSVNQACKAHAEEDSKSGVALQAHLGRLLRVASLLINHKAGAIVWDGKLVAATLCSVTSTPGVEQDVLSTLSSLLEMCHEAMPVEIVVKIMTNVFAASFSYKDVKTFAMSCLDMPFFEKDILPRMLIPISNELAKEGGDHTEVMTFLIQVVLHKTGAPVTGDGIGLLKLYPLDRSWSRTKNNNGVAVYVETQLTQLVGKAKLTLSDLTSLWGFVVCLPHLSVTKSLDICAKVWTPLFETLKNAAEQELVIEILSVLNQTLRSMIFIAQEKQLDKLPVKCEDVLKMLKYQPSFCPVLQLLDFYLSFPGHTDLLTEELLHELYPLLEQNLVSSSHNVRLLTCHIFSLFPFKLQDYGDDIVRESAFKAMWKAEQMEPTVHNYRDKLIHLRKMEHDFAAKCLPTGISVKACLLFVLGNKYWNFKLLWEPVGAIVTSYAGAMDTKEFWDIMLAQLNLAASECEKDLDQAKISQEEMLEENENSDVSSVFKSYWATALDDGRPPDFLNYRMQLWKTLKKFPEKCVLRSDELCQLYLQFLSKEFTTADEDTQSFQNILEPSKQQDESQDKEKIMSDMPSESNETADDVDNDPEEDDNNSDDGEDDMDVSVVASGTEGRGGRGKKKSRVKSLLAHLDVFAQFKKQRAMFNQKNVQDTFFDFLKHRNASIQKTAFDCIMTYKSAHLLPYRENFNRLLDDKTFKSEITLFSVDEENNQVKAEDREGLLPVLMRILYGKMHGKTGNDTAGKANSNVRRAIVFGFLSGCQPHEQRYFLELLFQPCMRFVTDDPVKMVSETRATLNLRKMIPLKRIKGMLNTLQTVTKRWGHRLGEFSVCILHILLGLTALLDTTLARRHLVVAGAIKLLKSLRHTVINRITQFFETYEDLDYSSNDLEAIFQASVWPHAEKLVYEGVHHPTPLLKLLLFWSQHSRFLPLLGHKKVDGGKIITPLGCVLDLLNAPTVGNKVVIAVLEILANIVQDDEEDKEEEGGDASMMEPLPEPFVFPHTESDGLQPKDLLLLPYVPKLLSYLKKSLSKMSLSVKDKKSTSLVELKILAKMSRLVTAPEDCRTLCDLLVPYLSRGTVLTQEIEENTLLSLTNLMQHIEETSMFIKPVAQLFAVVERRESRNLLCKLFSIICEKEEKMKEIAALVEKLNAWDKRRAEEPDYLVRLEAFTEVNAIVTKPGELHVNILLPVIYNSCHFIYAVDDLSIRDNSTNCLVKIVQRLTNSEEDKKVFTSVLEQTLVPQVKLGIRHKSEAVRHEFLAVLQSLVVNCKDHPMFEGLPDLCDKDPEADFFENIRHIQIHKRSRALRRMYKHLKDHKFRASVHMSYVVPLIYTFVTDPSYSKHANVQDAAIDLLGAVCRQLPWPHYLQMLRFYLKLLTRKMDQQRQIIRIIVALLDAFHFDLRNSTYKVRTAPKILQHTQKTNDAENKDEQKVPEANAENKEVEESQVMEEESLDEPGKEGEEDFPPEDLVGEDGEEMMEVAGEVAGEKTEDVDSGKVICTELAATRIHKMISLSLIPQLHRVITQRTKSDDEHKLVKSKYPEDEEILRVPIALALIKLLQSLPKGTLEYALPGILLKICNFLRSRSRDVRTTARETLEKVALSLGCRYVPFIIKEMRAVLTRGYQLHVLSFTVHHLLKSLAEVLQPGDLDPALSSIQDVFYAELFGHVAEEKEVEAIKAKYFEAKFIKGYDAYGILARCISAEQLDRLILPVRNVLETTYSQRVANKAETLLHKVAVGLSSNPSIPLDAMMVFIHRLTTALLQQTAQGQDSKANAKPETAIQPGPLKKMPESCLLLEAAAPRGGTKPKANKKTNVHLLIEFGLQLLYNWLKKESLTATEHLHLQMLDPLVPTMKHLLTDVHVKTSANAMRCLSWLLHFPLPSLKKNIKRIAEGMFVVLQNYAGASTAKGGNQELITMCFKAVTVLVRDVPYHQITEQQLQVLLTYCEEDLYSHARQSTAFSLVKAILSRKLDIPQLHQVMDRLFEMSITASAPNVRLQSRQVLLHYLMNYPLGKNLKKNLQFYIDHLEYEMDDGRRSAVEMMIAMFSAFPTKILNNHCPRFFTALAMASFNDSDLGCRKLITVALKSLIGKVDLKRRKALFADVITWMKSDDLRVRAMGCQVCGLFVEVEGGKFQFYVAEVLPLLQQQMEPGRYHVEEEVEAEDASKTEQRDICLLAVLNLALKVVRELGVVREAKFADDLEQIWSHVTSHLLYPHIQVRLAASQLLGLMLSAWEPAQVVQKHLQPQQQHQRPLENGTSETNDETTQAEKEKKPKEGHCILTENPSKAIRNFASSICQQLKSPSLDDALATQAVKILLYLARLAEAMEDPANLVWLAKRVIKEANMEVVNNVKLTIRRNHLFKWVAAVGVSLQPSSVELVLPVVLPAVQRELADQSQDQELKNLAQEVTDLLKKQVGLDVFTGAFASSQQKRFEKKEVRKRQLAEEAVTNPDIAARKKIRHNLKKRETRKRKLAEKKPHKRVKKNKLSILNVKVDEDD</sequence>
<dbReference type="InterPro" id="IPR016024">
    <property type="entry name" value="ARM-type_fold"/>
</dbReference>
<dbReference type="InterPro" id="IPR011989">
    <property type="entry name" value="ARM-like"/>
</dbReference>
<evidence type="ECO:0000313" key="6">
    <source>
        <dbReference type="EMBL" id="GFR87604.1"/>
    </source>
</evidence>
<feature type="compositionally biased region" description="Basic and acidic residues" evidence="2">
    <location>
        <begin position="1664"/>
        <end position="1687"/>
    </location>
</feature>
<keyword evidence="1" id="KW-0175">Coiled coil</keyword>
<accession>A0AAV4GPX8</accession>
<dbReference type="PANTHER" id="PTHR17695">
    <property type="entry name" value="SMALL SUBUNIT PROCESSOME COMPONENT 20 HOMOLOG"/>
    <property type="match status" value="1"/>
</dbReference>
<evidence type="ECO:0000259" key="5">
    <source>
        <dbReference type="Pfam" id="PF23099"/>
    </source>
</evidence>
<dbReference type="InterPro" id="IPR057525">
    <property type="entry name" value="UTP20_C"/>
</dbReference>
<evidence type="ECO:0000259" key="3">
    <source>
        <dbReference type="Pfam" id="PF07539"/>
    </source>
</evidence>
<feature type="region of interest" description="Disordered" evidence="2">
    <location>
        <begin position="2486"/>
        <end position="2519"/>
    </location>
</feature>
<dbReference type="Pfam" id="PF07539">
    <property type="entry name" value="UTP20_N"/>
    <property type="match status" value="1"/>
</dbReference>
<dbReference type="EMBL" id="BMAT01012187">
    <property type="protein sequence ID" value="GFR87604.1"/>
    <property type="molecule type" value="Genomic_DNA"/>
</dbReference>